<evidence type="ECO:0000313" key="2">
    <source>
        <dbReference type="EMBL" id="TNN87887.1"/>
    </source>
</evidence>
<organism evidence="2 3">
    <name type="scientific">Liparis tanakae</name>
    <name type="common">Tanaka's snailfish</name>
    <dbReference type="NCBI Taxonomy" id="230148"/>
    <lineage>
        <taxon>Eukaryota</taxon>
        <taxon>Metazoa</taxon>
        <taxon>Chordata</taxon>
        <taxon>Craniata</taxon>
        <taxon>Vertebrata</taxon>
        <taxon>Euteleostomi</taxon>
        <taxon>Actinopterygii</taxon>
        <taxon>Neopterygii</taxon>
        <taxon>Teleostei</taxon>
        <taxon>Neoteleostei</taxon>
        <taxon>Acanthomorphata</taxon>
        <taxon>Eupercaria</taxon>
        <taxon>Perciformes</taxon>
        <taxon>Cottioidei</taxon>
        <taxon>Cottales</taxon>
        <taxon>Liparidae</taxon>
        <taxon>Liparis</taxon>
    </lineage>
</organism>
<protein>
    <submittedName>
        <fullName evidence="2">Uncharacterized protein</fullName>
    </submittedName>
</protein>
<dbReference type="EMBL" id="SRLO01000008">
    <property type="protein sequence ID" value="TNN87887.1"/>
    <property type="molecule type" value="Genomic_DNA"/>
</dbReference>
<keyword evidence="3" id="KW-1185">Reference proteome</keyword>
<dbReference type="Proteomes" id="UP000314294">
    <property type="component" value="Unassembled WGS sequence"/>
</dbReference>
<evidence type="ECO:0000313" key="3">
    <source>
        <dbReference type="Proteomes" id="UP000314294"/>
    </source>
</evidence>
<evidence type="ECO:0000256" key="1">
    <source>
        <dbReference type="SAM" id="MobiDB-lite"/>
    </source>
</evidence>
<gene>
    <name evidence="2" type="ORF">EYF80_001851</name>
</gene>
<sequence>MDLFFRESFLTCRRALPRAPEQLGRAGLDPKPSPRSPAVLGSVGIHNAHYPRGRAVGLRGRAGMGQFPDYGVSRPH</sequence>
<name>A0A4Z2JD40_9TELE</name>
<accession>A0A4Z2JD40</accession>
<proteinExistence type="predicted"/>
<reference evidence="2 3" key="1">
    <citation type="submission" date="2019-03" db="EMBL/GenBank/DDBJ databases">
        <title>First draft genome of Liparis tanakae, snailfish: a comprehensive survey of snailfish specific genes.</title>
        <authorList>
            <person name="Kim W."/>
            <person name="Song I."/>
            <person name="Jeong J.-H."/>
            <person name="Kim D."/>
            <person name="Kim S."/>
            <person name="Ryu S."/>
            <person name="Song J.Y."/>
            <person name="Lee S.K."/>
        </authorList>
    </citation>
    <scope>NUCLEOTIDE SEQUENCE [LARGE SCALE GENOMIC DNA]</scope>
    <source>
        <tissue evidence="2">Muscle</tissue>
    </source>
</reference>
<feature type="region of interest" description="Disordered" evidence="1">
    <location>
        <begin position="22"/>
        <end position="44"/>
    </location>
</feature>
<comment type="caution">
    <text evidence="2">The sequence shown here is derived from an EMBL/GenBank/DDBJ whole genome shotgun (WGS) entry which is preliminary data.</text>
</comment>
<dbReference type="AlphaFoldDB" id="A0A4Z2JD40"/>